<dbReference type="Gene3D" id="1.10.3810.10">
    <property type="entry name" value="Biosynthetic peptidoglycan transglycosylase-like"/>
    <property type="match status" value="1"/>
</dbReference>
<feature type="compositionally biased region" description="Gly residues" evidence="9">
    <location>
        <begin position="865"/>
        <end position="886"/>
    </location>
</feature>
<dbReference type="SMART" id="SM00060">
    <property type="entry name" value="FN3"/>
    <property type="match status" value="2"/>
</dbReference>
<evidence type="ECO:0000256" key="10">
    <source>
        <dbReference type="SAM" id="Phobius"/>
    </source>
</evidence>
<dbReference type="PANTHER" id="PTHR32282:SF29">
    <property type="entry name" value="PENICILLIN-BINDING PROTEIN 1A"/>
    <property type="match status" value="1"/>
</dbReference>
<dbReference type="EMBL" id="CP095072">
    <property type="protein sequence ID" value="UOQ47608.1"/>
    <property type="molecule type" value="Genomic_DNA"/>
</dbReference>
<keyword evidence="10" id="KW-0472">Membrane</keyword>
<organism evidence="12 13">
    <name type="scientific">Gracilibacillus caseinilyticus</name>
    <dbReference type="NCBI Taxonomy" id="2932256"/>
    <lineage>
        <taxon>Bacteria</taxon>
        <taxon>Bacillati</taxon>
        <taxon>Bacillota</taxon>
        <taxon>Bacilli</taxon>
        <taxon>Bacillales</taxon>
        <taxon>Bacillaceae</taxon>
        <taxon>Gracilibacillus</taxon>
    </lineage>
</organism>
<dbReference type="InterPro" id="IPR013783">
    <property type="entry name" value="Ig-like_fold"/>
</dbReference>
<keyword evidence="4" id="KW-0808">Transferase</keyword>
<evidence type="ECO:0000256" key="3">
    <source>
        <dbReference type="ARBA" id="ARBA00022676"/>
    </source>
</evidence>
<keyword evidence="1" id="KW-0121">Carboxypeptidase</keyword>
<evidence type="ECO:0000256" key="5">
    <source>
        <dbReference type="ARBA" id="ARBA00022801"/>
    </source>
</evidence>
<feature type="domain" description="Fibronectin type-III" evidence="11">
    <location>
        <begin position="769"/>
        <end position="859"/>
    </location>
</feature>
<dbReference type="SUPFAM" id="SSF53955">
    <property type="entry name" value="Lysozyme-like"/>
    <property type="match status" value="1"/>
</dbReference>
<evidence type="ECO:0000256" key="1">
    <source>
        <dbReference type="ARBA" id="ARBA00022645"/>
    </source>
</evidence>
<dbReference type="InterPro" id="IPR003961">
    <property type="entry name" value="FN3_dom"/>
</dbReference>
<dbReference type="InterPro" id="IPR036116">
    <property type="entry name" value="FN3_sf"/>
</dbReference>
<accession>A0ABY4ETS1</accession>
<evidence type="ECO:0000256" key="7">
    <source>
        <dbReference type="ARBA" id="ARBA00034000"/>
    </source>
</evidence>
<sequence>MADKSQSRMERRKQGKQKKTNNNSTWKKIMKYALIAVLLIGLGVGALFTYYVATAPDIDAELLSDPASTNLLDVNGDVFAKLGSEKRTKISYEDIPQQLEDAILATEDVRFFNHIGIDFRRIGAAVIANFKNGFGSQGASTITQQVVKGSFLSNDKKLKRKVQEQWLALKLDSQYSKEEILEMYVNKIYYGASAYGVATAAEVYFGKTDLSELTLAEAAILAGLPQRPSAYDPFVNPELTKERMNTVLNLMVQHNKISEQEAEEARNVNIEELLTDKKKDYVKYEGFIQQVRKEVQEKTGADIYKDGLTVYTTLDPNAQEQVEFLLSDSEDNPIPFSQDPDLQAGLTVVDTKTGAIRAIGGGRNRENDGWNYAIDGDGRQGGSVMKPVMAYGPAIENLQWSTYQQINNDQPYPIEGTDKVIRNWNGSYNGWVSARYALEQSLNVPAVKTFDEVGASAAKEFAEGLGISFQQSLAVGDAIGGTANGVTSLQMAGAYSAFGNEGIYHEPYAVKKIEYSDERSEELVSESEVAMADSTAYMVTDMLKSVVQEGTGTAANISGLPMAGKTGTTNDDTNSWFVGYTTNYTVSVWTGYPNPAEIQETGIAKQLFKETMSYISEGVETKDFTKPDSVVEVQIEKGSNPAKLPSEYTPSSNIVTELFVKGTEPDSVSEKYDQLDPVANLSANYDKENDTITANWEYDEDGVQFKVSAGTGGSLKDLTTTEDKQVEISNVEKGKTYTIEVIAANEDMESEPQTVTVEVADDEPEELPQVSGLQQTYDPANRSALISWQYDQQGPIEYEVVVEQGGQTVDQFTTNKKSVNISQLQADKTYNIHVSPIQKNNDARGPAASIQVTTQSAEPEDGGDTGDTGNGNGSGSEDGSGNGNGQGNNNDGETGGEDDSNNTGDDNVEDDQTEDNGDSDSGEDNAIQDQAS</sequence>
<proteinExistence type="predicted"/>
<dbReference type="InterPro" id="IPR050396">
    <property type="entry name" value="Glycosyltr_51/Transpeptidase"/>
</dbReference>
<dbReference type="NCBIfam" id="TIGR02074">
    <property type="entry name" value="PBP_1a_fam"/>
    <property type="match status" value="1"/>
</dbReference>
<evidence type="ECO:0000313" key="13">
    <source>
        <dbReference type="Proteomes" id="UP000831782"/>
    </source>
</evidence>
<keyword evidence="13" id="KW-1185">Reference proteome</keyword>
<evidence type="ECO:0000256" key="2">
    <source>
        <dbReference type="ARBA" id="ARBA00022670"/>
    </source>
</evidence>
<evidence type="ECO:0000256" key="9">
    <source>
        <dbReference type="SAM" id="MobiDB-lite"/>
    </source>
</evidence>
<keyword evidence="10" id="KW-0812">Transmembrane</keyword>
<comment type="catalytic activity">
    <reaction evidence="8">
        <text>[GlcNAc-(1-&gt;4)-Mur2Ac(oyl-L-Ala-gamma-D-Glu-L-Lys-D-Ala-D-Ala)](n)-di-trans,octa-cis-undecaprenyl diphosphate + beta-D-GlcNAc-(1-&gt;4)-Mur2Ac(oyl-L-Ala-gamma-D-Glu-L-Lys-D-Ala-D-Ala)-di-trans,octa-cis-undecaprenyl diphosphate = [GlcNAc-(1-&gt;4)-Mur2Ac(oyl-L-Ala-gamma-D-Glu-L-Lys-D-Ala-D-Ala)](n+1)-di-trans,octa-cis-undecaprenyl diphosphate + di-trans,octa-cis-undecaprenyl diphosphate + H(+)</text>
        <dbReference type="Rhea" id="RHEA:23708"/>
        <dbReference type="Rhea" id="RHEA-COMP:9602"/>
        <dbReference type="Rhea" id="RHEA-COMP:9603"/>
        <dbReference type="ChEBI" id="CHEBI:15378"/>
        <dbReference type="ChEBI" id="CHEBI:58405"/>
        <dbReference type="ChEBI" id="CHEBI:60033"/>
        <dbReference type="ChEBI" id="CHEBI:78435"/>
        <dbReference type="EC" id="2.4.99.28"/>
    </reaction>
</comment>
<keyword evidence="10" id="KW-1133">Transmembrane helix</keyword>
<evidence type="ECO:0000259" key="11">
    <source>
        <dbReference type="PROSITE" id="PS50853"/>
    </source>
</evidence>
<dbReference type="CDD" id="cd00063">
    <property type="entry name" value="FN3"/>
    <property type="match status" value="1"/>
</dbReference>
<dbReference type="Gene3D" id="3.40.710.10">
    <property type="entry name" value="DD-peptidase/beta-lactamase superfamily"/>
    <property type="match status" value="1"/>
</dbReference>
<protein>
    <submittedName>
        <fullName evidence="12">PBP1A family penicillin-binding protein</fullName>
    </submittedName>
</protein>
<dbReference type="InterPro" id="IPR001460">
    <property type="entry name" value="PCN-bd_Tpept"/>
</dbReference>
<reference evidence="12 13" key="1">
    <citation type="submission" date="2022-04" db="EMBL/GenBank/DDBJ databases">
        <title>Gracilibacillus sp. isolated from saltern.</title>
        <authorList>
            <person name="Won M."/>
            <person name="Lee C.-M."/>
            <person name="Woen H.-Y."/>
            <person name="Kwon S.-W."/>
        </authorList>
    </citation>
    <scope>NUCLEOTIDE SEQUENCE [LARGE SCALE GENOMIC DNA]</scope>
    <source>
        <strain evidence="12 13">SSWR10-1</strain>
    </source>
</reference>
<evidence type="ECO:0000313" key="12">
    <source>
        <dbReference type="EMBL" id="UOQ47608.1"/>
    </source>
</evidence>
<dbReference type="Proteomes" id="UP000831782">
    <property type="component" value="Chromosome"/>
</dbReference>
<dbReference type="RefSeq" id="WP_244716913.1">
    <property type="nucleotide sequence ID" value="NZ_CP095072.1"/>
</dbReference>
<dbReference type="SUPFAM" id="SSF49265">
    <property type="entry name" value="Fibronectin type III"/>
    <property type="match status" value="1"/>
</dbReference>
<name>A0ABY4ETS1_9BACI</name>
<dbReference type="PROSITE" id="PS50853">
    <property type="entry name" value="FN3"/>
    <property type="match status" value="1"/>
</dbReference>
<dbReference type="Pfam" id="PF00912">
    <property type="entry name" value="Transgly"/>
    <property type="match status" value="1"/>
</dbReference>
<evidence type="ECO:0000256" key="8">
    <source>
        <dbReference type="ARBA" id="ARBA00049902"/>
    </source>
</evidence>
<dbReference type="Pfam" id="PF00905">
    <property type="entry name" value="Transpeptidase"/>
    <property type="match status" value="1"/>
</dbReference>
<dbReference type="SUPFAM" id="SSF56601">
    <property type="entry name" value="beta-lactamase/transpeptidase-like"/>
    <property type="match status" value="1"/>
</dbReference>
<keyword evidence="5" id="KW-0378">Hydrolase</keyword>
<keyword evidence="3" id="KW-0328">Glycosyltransferase</keyword>
<feature type="transmembrane region" description="Helical" evidence="10">
    <location>
        <begin position="32"/>
        <end position="53"/>
    </location>
</feature>
<comment type="catalytic activity">
    <reaction evidence="7">
        <text>Preferential cleavage: (Ac)2-L-Lys-D-Ala-|-D-Ala. Also transpeptidation of peptidyl-alanyl moieties that are N-acyl substituents of D-alanine.</text>
        <dbReference type="EC" id="3.4.16.4"/>
    </reaction>
</comment>
<dbReference type="PANTHER" id="PTHR32282">
    <property type="entry name" value="BINDING PROTEIN TRANSPEPTIDASE, PUTATIVE-RELATED"/>
    <property type="match status" value="1"/>
</dbReference>
<feature type="region of interest" description="Disordered" evidence="9">
    <location>
        <begin position="1"/>
        <end position="21"/>
    </location>
</feature>
<dbReference type="InterPro" id="IPR012338">
    <property type="entry name" value="Beta-lactam/transpept-like"/>
</dbReference>
<dbReference type="InterPro" id="IPR036950">
    <property type="entry name" value="PBP_transglycosylase"/>
</dbReference>
<gene>
    <name evidence="12" type="ORF">MUN88_16325</name>
</gene>
<evidence type="ECO:0000256" key="6">
    <source>
        <dbReference type="ARBA" id="ARBA00023268"/>
    </source>
</evidence>
<dbReference type="Gene3D" id="2.60.40.10">
    <property type="entry name" value="Immunoglobulins"/>
    <property type="match status" value="2"/>
</dbReference>
<keyword evidence="6" id="KW-0511">Multifunctional enzyme</keyword>
<dbReference type="InterPro" id="IPR023346">
    <property type="entry name" value="Lysozyme-like_dom_sf"/>
</dbReference>
<feature type="region of interest" description="Disordered" evidence="9">
    <location>
        <begin position="837"/>
        <end position="932"/>
    </location>
</feature>
<keyword evidence="2" id="KW-0645">Protease</keyword>
<dbReference type="InterPro" id="IPR001264">
    <property type="entry name" value="Glyco_trans_51"/>
</dbReference>
<evidence type="ECO:0000256" key="4">
    <source>
        <dbReference type="ARBA" id="ARBA00022679"/>
    </source>
</evidence>
<feature type="compositionally biased region" description="Basic residues" evidence="9">
    <location>
        <begin position="10"/>
        <end position="19"/>
    </location>
</feature>
<feature type="compositionally biased region" description="Acidic residues" evidence="9">
    <location>
        <begin position="894"/>
        <end position="923"/>
    </location>
</feature>